<dbReference type="GO" id="GO:0000175">
    <property type="term" value="F:3'-5'-RNA exonuclease activity"/>
    <property type="evidence" value="ECO:0007669"/>
    <property type="project" value="TreeGrafter"/>
</dbReference>
<sequence precursor="true">MPVPFRPVPLLAAGAVLLSVAGVAAAGEPQPGAGSQPPALRVMSFNLRYGTARDGENAWPHRKEFVAETIKTFSPDVLGTQETLAFQRDELLERLPGYAAFGVGREDGTEKGEMTTLLYRTDRLEKLDGGHFWLSETPDEVGSQSWDTSLPRMASWLKLRDRRPGGAGDFWVFNTHFDHRGAQARAESATLMRAKIAAIAGDGPAIVTGDFNAVPGSLPYKNLFGDPADAAGQRVTLRDSYRERRPDGEPGQSAGTAGGFRREDRGESRIDWIAVTPHWAIVDAAIDRTHRDGRTPSDHDPVTAVLLRTADE</sequence>
<proteinExistence type="predicted"/>
<dbReference type="SUPFAM" id="SSF56219">
    <property type="entry name" value="DNase I-like"/>
    <property type="match status" value="1"/>
</dbReference>
<dbReference type="OrthoDB" id="9793162at2"/>
<accession>A0A517P8V5</accession>
<dbReference type="Proteomes" id="UP000318741">
    <property type="component" value="Chromosome"/>
</dbReference>
<evidence type="ECO:0000313" key="5">
    <source>
        <dbReference type="Proteomes" id="UP000318741"/>
    </source>
</evidence>
<keyword evidence="4" id="KW-0378">Hydrolase</keyword>
<dbReference type="PANTHER" id="PTHR12121">
    <property type="entry name" value="CARBON CATABOLITE REPRESSOR PROTEIN 4"/>
    <property type="match status" value="1"/>
</dbReference>
<dbReference type="InterPro" id="IPR050410">
    <property type="entry name" value="CCR4/nocturin_mRNA_transcr"/>
</dbReference>
<keyword evidence="4" id="KW-0269">Exonuclease</keyword>
<feature type="domain" description="Endonuclease/exonuclease/phosphatase" evidence="3">
    <location>
        <begin position="43"/>
        <end position="299"/>
    </location>
</feature>
<keyword evidence="2" id="KW-0732">Signal</keyword>
<gene>
    <name evidence="4" type="ORF">CA12_19080</name>
</gene>
<dbReference type="AlphaFoldDB" id="A0A517P8V5"/>
<dbReference type="InterPro" id="IPR005135">
    <property type="entry name" value="Endo/exonuclease/phosphatase"/>
</dbReference>
<reference evidence="4 5" key="1">
    <citation type="submission" date="2019-02" db="EMBL/GenBank/DDBJ databases">
        <title>Deep-cultivation of Planctomycetes and their phenomic and genomic characterization uncovers novel biology.</title>
        <authorList>
            <person name="Wiegand S."/>
            <person name="Jogler M."/>
            <person name="Boedeker C."/>
            <person name="Pinto D."/>
            <person name="Vollmers J."/>
            <person name="Rivas-Marin E."/>
            <person name="Kohn T."/>
            <person name="Peeters S.H."/>
            <person name="Heuer A."/>
            <person name="Rast P."/>
            <person name="Oberbeckmann S."/>
            <person name="Bunk B."/>
            <person name="Jeske O."/>
            <person name="Meyerdierks A."/>
            <person name="Storesund J.E."/>
            <person name="Kallscheuer N."/>
            <person name="Luecker S."/>
            <person name="Lage O.M."/>
            <person name="Pohl T."/>
            <person name="Merkel B.J."/>
            <person name="Hornburger P."/>
            <person name="Mueller R.-W."/>
            <person name="Bruemmer F."/>
            <person name="Labrenz M."/>
            <person name="Spormann A.M."/>
            <person name="Op den Camp H."/>
            <person name="Overmann J."/>
            <person name="Amann R."/>
            <person name="Jetten M.S.M."/>
            <person name="Mascher T."/>
            <person name="Medema M.H."/>
            <person name="Devos D.P."/>
            <person name="Kaster A.-K."/>
            <person name="Ovreas L."/>
            <person name="Rohde M."/>
            <person name="Galperin M.Y."/>
            <person name="Jogler C."/>
        </authorList>
    </citation>
    <scope>NUCLEOTIDE SEQUENCE [LARGE SCALE GENOMIC DNA]</scope>
    <source>
        <strain evidence="4 5">CA12</strain>
    </source>
</reference>
<feature type="region of interest" description="Disordered" evidence="1">
    <location>
        <begin position="239"/>
        <end position="263"/>
    </location>
</feature>
<dbReference type="RefSeq" id="WP_145358713.1">
    <property type="nucleotide sequence ID" value="NZ_CP036265.1"/>
</dbReference>
<name>A0A517P8V5_9PLAN</name>
<keyword evidence="5" id="KW-1185">Reference proteome</keyword>
<protein>
    <submittedName>
        <fullName evidence="4">Endonuclease/Exonuclease/phosphatase family protein</fullName>
    </submittedName>
</protein>
<dbReference type="KEGG" id="acaf:CA12_19080"/>
<evidence type="ECO:0000256" key="1">
    <source>
        <dbReference type="SAM" id="MobiDB-lite"/>
    </source>
</evidence>
<dbReference type="GO" id="GO:0004519">
    <property type="term" value="F:endonuclease activity"/>
    <property type="evidence" value="ECO:0007669"/>
    <property type="project" value="UniProtKB-KW"/>
</dbReference>
<feature type="chain" id="PRO_5021883906" evidence="2">
    <location>
        <begin position="27"/>
        <end position="312"/>
    </location>
</feature>
<dbReference type="InterPro" id="IPR036691">
    <property type="entry name" value="Endo/exonu/phosph_ase_sf"/>
</dbReference>
<dbReference type="Gene3D" id="3.60.10.10">
    <property type="entry name" value="Endonuclease/exonuclease/phosphatase"/>
    <property type="match status" value="1"/>
</dbReference>
<dbReference type="PANTHER" id="PTHR12121:SF36">
    <property type="entry name" value="ENDONUCLEASE_EXONUCLEASE_PHOSPHATASE DOMAIN-CONTAINING PROTEIN"/>
    <property type="match status" value="1"/>
</dbReference>
<evidence type="ECO:0000259" key="3">
    <source>
        <dbReference type="Pfam" id="PF03372"/>
    </source>
</evidence>
<feature type="signal peptide" evidence="2">
    <location>
        <begin position="1"/>
        <end position="26"/>
    </location>
</feature>
<organism evidence="4 5">
    <name type="scientific">Alienimonas californiensis</name>
    <dbReference type="NCBI Taxonomy" id="2527989"/>
    <lineage>
        <taxon>Bacteria</taxon>
        <taxon>Pseudomonadati</taxon>
        <taxon>Planctomycetota</taxon>
        <taxon>Planctomycetia</taxon>
        <taxon>Planctomycetales</taxon>
        <taxon>Planctomycetaceae</taxon>
        <taxon>Alienimonas</taxon>
    </lineage>
</organism>
<keyword evidence="4" id="KW-0540">Nuclease</keyword>
<dbReference type="EMBL" id="CP036265">
    <property type="protein sequence ID" value="QDT15813.1"/>
    <property type="molecule type" value="Genomic_DNA"/>
</dbReference>
<keyword evidence="4" id="KW-0255">Endonuclease</keyword>
<evidence type="ECO:0000256" key="2">
    <source>
        <dbReference type="SAM" id="SignalP"/>
    </source>
</evidence>
<dbReference type="Pfam" id="PF03372">
    <property type="entry name" value="Exo_endo_phos"/>
    <property type="match status" value="1"/>
</dbReference>
<evidence type="ECO:0000313" key="4">
    <source>
        <dbReference type="EMBL" id="QDT15813.1"/>
    </source>
</evidence>
<feature type="compositionally biased region" description="Basic and acidic residues" evidence="1">
    <location>
        <begin position="239"/>
        <end position="248"/>
    </location>
</feature>
<dbReference type="CDD" id="cd09083">
    <property type="entry name" value="EEP-1"/>
    <property type="match status" value="1"/>
</dbReference>